<proteinExistence type="predicted"/>
<dbReference type="Pfam" id="PF09159">
    <property type="entry name" value="Ydc2-catalyt"/>
    <property type="match status" value="1"/>
</dbReference>
<protein>
    <recommendedName>
        <fullName evidence="1">Mitochondrial resolvase Ydc2 catalytic domain-containing protein</fullName>
    </recommendedName>
</protein>
<sequence>MSVVLSFDIGIKNLAYCLFTYNPKEEFEFDIIEWNILDVSIPQKTNVLDQQSDKLFSILHETFGNKEIHYVVIENQPVLKNPLMKTIQMMVYSYFKMNKMLQEEINTVCMVNAGNKLKFAFNVIYPYITKQTNEFDELPITIINPKNKYKETKTASIQYVKSLLTLKDLSKHLQYFNNFKKKDDLADTLLQGLYFSYTHIEQ</sequence>
<evidence type="ECO:0000259" key="1">
    <source>
        <dbReference type="Pfam" id="PF09159"/>
    </source>
</evidence>
<feature type="domain" description="Mitochondrial resolvase Ydc2 catalytic" evidence="1">
    <location>
        <begin position="4"/>
        <end position="54"/>
    </location>
</feature>
<dbReference type="Gene3D" id="3.30.420.10">
    <property type="entry name" value="Ribonuclease H-like superfamily/Ribonuclease H"/>
    <property type="match status" value="1"/>
</dbReference>
<dbReference type="InterPro" id="IPR015242">
    <property type="entry name" value="Ydc2_cat"/>
</dbReference>
<organism evidence="2">
    <name type="scientific">viral metagenome</name>
    <dbReference type="NCBI Taxonomy" id="1070528"/>
    <lineage>
        <taxon>unclassified sequences</taxon>
        <taxon>metagenomes</taxon>
        <taxon>organismal metagenomes</taxon>
    </lineage>
</organism>
<dbReference type="EMBL" id="MN739216">
    <property type="protein sequence ID" value="QHS94086.1"/>
    <property type="molecule type" value="Genomic_DNA"/>
</dbReference>
<dbReference type="AlphaFoldDB" id="A0A6C0BPJ1"/>
<dbReference type="InterPro" id="IPR036397">
    <property type="entry name" value="RNaseH_sf"/>
</dbReference>
<evidence type="ECO:0000313" key="2">
    <source>
        <dbReference type="EMBL" id="QHS94086.1"/>
    </source>
</evidence>
<reference evidence="2" key="1">
    <citation type="journal article" date="2020" name="Nature">
        <title>Giant virus diversity and host interactions through global metagenomics.</title>
        <authorList>
            <person name="Schulz F."/>
            <person name="Roux S."/>
            <person name="Paez-Espino D."/>
            <person name="Jungbluth S."/>
            <person name="Walsh D.A."/>
            <person name="Denef V.J."/>
            <person name="McMahon K.D."/>
            <person name="Konstantinidis K.T."/>
            <person name="Eloe-Fadrosh E.A."/>
            <person name="Kyrpides N.C."/>
            <person name="Woyke T."/>
        </authorList>
    </citation>
    <scope>NUCLEOTIDE SEQUENCE</scope>
    <source>
        <strain evidence="2">GVMAG-M-3300018416-26</strain>
    </source>
</reference>
<name>A0A6C0BPJ1_9ZZZZ</name>
<dbReference type="GO" id="GO:0003676">
    <property type="term" value="F:nucleic acid binding"/>
    <property type="evidence" value="ECO:0007669"/>
    <property type="project" value="InterPro"/>
</dbReference>
<dbReference type="InterPro" id="IPR012337">
    <property type="entry name" value="RNaseH-like_sf"/>
</dbReference>
<dbReference type="SUPFAM" id="SSF53098">
    <property type="entry name" value="Ribonuclease H-like"/>
    <property type="match status" value="1"/>
</dbReference>
<accession>A0A6C0BPJ1</accession>